<proteinExistence type="predicted"/>
<reference evidence="2" key="1">
    <citation type="submission" date="2018-05" db="EMBL/GenBank/DDBJ databases">
        <authorList>
            <person name="Lanie J.A."/>
            <person name="Ng W.-L."/>
            <person name="Kazmierczak K.M."/>
            <person name="Andrzejewski T.M."/>
            <person name="Davidsen T.M."/>
            <person name="Wayne K.J."/>
            <person name="Tettelin H."/>
            <person name="Glass J.I."/>
            <person name="Rusch D."/>
            <person name="Podicherti R."/>
            <person name="Tsui H.-C.T."/>
            <person name="Winkler M.E."/>
        </authorList>
    </citation>
    <scope>NUCLEOTIDE SEQUENCE</scope>
</reference>
<sequence>MSVIPQKRFIIVEVTMKNISLALICISALSFALAVFVTFQGPFLGISAEGFSRGCSNMALICIALLLWRQAFANE</sequence>
<dbReference type="AlphaFoldDB" id="A0A383B639"/>
<accession>A0A383B639</accession>
<keyword evidence="1" id="KW-0812">Transmembrane</keyword>
<organism evidence="2">
    <name type="scientific">marine metagenome</name>
    <dbReference type="NCBI Taxonomy" id="408172"/>
    <lineage>
        <taxon>unclassified sequences</taxon>
        <taxon>metagenomes</taxon>
        <taxon>ecological metagenomes</taxon>
    </lineage>
</organism>
<evidence type="ECO:0000256" key="1">
    <source>
        <dbReference type="SAM" id="Phobius"/>
    </source>
</evidence>
<name>A0A383B639_9ZZZZ</name>
<protein>
    <submittedName>
        <fullName evidence="2">Uncharacterized protein</fullName>
    </submittedName>
</protein>
<feature type="transmembrane region" description="Helical" evidence="1">
    <location>
        <begin position="21"/>
        <end position="39"/>
    </location>
</feature>
<keyword evidence="1" id="KW-1133">Transmembrane helix</keyword>
<dbReference type="EMBL" id="UINC01197417">
    <property type="protein sequence ID" value="SVE14895.1"/>
    <property type="molecule type" value="Genomic_DNA"/>
</dbReference>
<evidence type="ECO:0000313" key="2">
    <source>
        <dbReference type="EMBL" id="SVE14895.1"/>
    </source>
</evidence>
<keyword evidence="1" id="KW-0472">Membrane</keyword>
<gene>
    <name evidence="2" type="ORF">METZ01_LOCUS467749</name>
</gene>